<name>A0A1X2IEK5_9FUNG</name>
<keyword evidence="3 6" id="KW-0547">Nucleotide-binding</keyword>
<dbReference type="PANTHER" id="PTHR24346">
    <property type="entry name" value="MAP/MICROTUBULE AFFINITY-REGULATING KINASE"/>
    <property type="match status" value="1"/>
</dbReference>
<dbReference type="CDD" id="cd14003">
    <property type="entry name" value="STKc_AMPK-like"/>
    <property type="match status" value="1"/>
</dbReference>
<evidence type="ECO:0000256" key="4">
    <source>
        <dbReference type="ARBA" id="ARBA00022777"/>
    </source>
</evidence>
<keyword evidence="4 10" id="KW-0418">Kinase</keyword>
<accession>A0A1X2IEK5</accession>
<dbReference type="OrthoDB" id="193931at2759"/>
<evidence type="ECO:0000256" key="5">
    <source>
        <dbReference type="ARBA" id="ARBA00022840"/>
    </source>
</evidence>
<evidence type="ECO:0000313" key="11">
    <source>
        <dbReference type="Proteomes" id="UP000193560"/>
    </source>
</evidence>
<protein>
    <submittedName>
        <fullName evidence="10">Kinase-like domain-containing protein</fullName>
    </submittedName>
</protein>
<proteinExistence type="inferred from homology"/>
<keyword evidence="2" id="KW-0808">Transferase</keyword>
<feature type="binding site" evidence="6">
    <location>
        <position position="117"/>
    </location>
    <ligand>
        <name>ATP</name>
        <dbReference type="ChEBI" id="CHEBI:30616"/>
    </ligand>
</feature>
<dbReference type="GO" id="GO:0005737">
    <property type="term" value="C:cytoplasm"/>
    <property type="evidence" value="ECO:0007669"/>
    <property type="project" value="TreeGrafter"/>
</dbReference>
<dbReference type="Gene3D" id="1.10.510.10">
    <property type="entry name" value="Transferase(Phosphotransferase) domain 1"/>
    <property type="match status" value="1"/>
</dbReference>
<evidence type="ECO:0000256" key="8">
    <source>
        <dbReference type="SAM" id="MobiDB-lite"/>
    </source>
</evidence>
<dbReference type="SUPFAM" id="SSF56112">
    <property type="entry name" value="Protein kinase-like (PK-like)"/>
    <property type="match status" value="1"/>
</dbReference>
<dbReference type="GO" id="GO:0035556">
    <property type="term" value="P:intracellular signal transduction"/>
    <property type="evidence" value="ECO:0007669"/>
    <property type="project" value="TreeGrafter"/>
</dbReference>
<dbReference type="AlphaFoldDB" id="A0A1X2IEK5"/>
<evidence type="ECO:0000313" key="10">
    <source>
        <dbReference type="EMBL" id="ORZ15126.1"/>
    </source>
</evidence>
<reference evidence="10 11" key="1">
    <citation type="submission" date="2016-07" db="EMBL/GenBank/DDBJ databases">
        <title>Pervasive Adenine N6-methylation of Active Genes in Fungi.</title>
        <authorList>
            <consortium name="DOE Joint Genome Institute"/>
            <person name="Mondo S.J."/>
            <person name="Dannebaum R.O."/>
            <person name="Kuo R.C."/>
            <person name="Labutti K."/>
            <person name="Haridas S."/>
            <person name="Kuo A."/>
            <person name="Salamov A."/>
            <person name="Ahrendt S.R."/>
            <person name="Lipzen A."/>
            <person name="Sullivan W."/>
            <person name="Andreopoulos W.B."/>
            <person name="Clum A."/>
            <person name="Lindquist E."/>
            <person name="Daum C."/>
            <person name="Ramamoorthy G.K."/>
            <person name="Gryganskyi A."/>
            <person name="Culley D."/>
            <person name="Magnuson J.K."/>
            <person name="James T.Y."/>
            <person name="O'Malley M.A."/>
            <person name="Stajich J.E."/>
            <person name="Spatafora J.W."/>
            <person name="Visel A."/>
            <person name="Grigoriev I.V."/>
        </authorList>
    </citation>
    <scope>NUCLEOTIDE SEQUENCE [LARGE SCALE GENOMIC DNA]</scope>
    <source>
        <strain evidence="10 11">NRRL 1336</strain>
    </source>
</reference>
<dbReference type="EMBL" id="MCGE01000013">
    <property type="protein sequence ID" value="ORZ15126.1"/>
    <property type="molecule type" value="Genomic_DNA"/>
</dbReference>
<comment type="similarity">
    <text evidence="7">Belongs to the protein kinase superfamily.</text>
</comment>
<dbReference type="SMART" id="SM00220">
    <property type="entry name" value="S_TKc"/>
    <property type="match status" value="1"/>
</dbReference>
<organism evidence="10 11">
    <name type="scientific">Absidia repens</name>
    <dbReference type="NCBI Taxonomy" id="90262"/>
    <lineage>
        <taxon>Eukaryota</taxon>
        <taxon>Fungi</taxon>
        <taxon>Fungi incertae sedis</taxon>
        <taxon>Mucoromycota</taxon>
        <taxon>Mucoromycotina</taxon>
        <taxon>Mucoromycetes</taxon>
        <taxon>Mucorales</taxon>
        <taxon>Cunninghamellaceae</taxon>
        <taxon>Absidia</taxon>
    </lineage>
</organism>
<dbReference type="InterPro" id="IPR017441">
    <property type="entry name" value="Protein_kinase_ATP_BS"/>
</dbReference>
<evidence type="ECO:0000256" key="7">
    <source>
        <dbReference type="RuleBase" id="RU000304"/>
    </source>
</evidence>
<dbReference type="InterPro" id="IPR008271">
    <property type="entry name" value="Ser/Thr_kinase_AS"/>
</dbReference>
<dbReference type="InterPro" id="IPR011009">
    <property type="entry name" value="Kinase-like_dom_sf"/>
</dbReference>
<evidence type="ECO:0000256" key="3">
    <source>
        <dbReference type="ARBA" id="ARBA00022741"/>
    </source>
</evidence>
<dbReference type="FunFam" id="3.30.200.20:FF:000003">
    <property type="entry name" value="Non-specific serine/threonine protein kinase"/>
    <property type="match status" value="1"/>
</dbReference>
<dbReference type="PROSITE" id="PS50011">
    <property type="entry name" value="PROTEIN_KINASE_DOM"/>
    <property type="match status" value="1"/>
</dbReference>
<dbReference type="GO" id="GO:0004674">
    <property type="term" value="F:protein serine/threonine kinase activity"/>
    <property type="evidence" value="ECO:0007669"/>
    <property type="project" value="UniProtKB-KW"/>
</dbReference>
<feature type="compositionally biased region" description="Polar residues" evidence="8">
    <location>
        <begin position="28"/>
        <end position="41"/>
    </location>
</feature>
<dbReference type="PROSITE" id="PS00107">
    <property type="entry name" value="PROTEIN_KINASE_ATP"/>
    <property type="match status" value="1"/>
</dbReference>
<feature type="non-terminal residue" evidence="10">
    <location>
        <position position="350"/>
    </location>
</feature>
<dbReference type="FunFam" id="1.10.510.10:FF:000571">
    <property type="entry name" value="Maternal embryonic leucine zipper kinase"/>
    <property type="match status" value="1"/>
</dbReference>
<evidence type="ECO:0000256" key="2">
    <source>
        <dbReference type="ARBA" id="ARBA00022679"/>
    </source>
</evidence>
<evidence type="ECO:0000259" key="9">
    <source>
        <dbReference type="PROSITE" id="PS50011"/>
    </source>
</evidence>
<evidence type="ECO:0000256" key="1">
    <source>
        <dbReference type="ARBA" id="ARBA00022527"/>
    </source>
</evidence>
<feature type="compositionally biased region" description="Basic and acidic residues" evidence="8">
    <location>
        <begin position="42"/>
        <end position="54"/>
    </location>
</feature>
<dbReference type="GO" id="GO:0005524">
    <property type="term" value="F:ATP binding"/>
    <property type="evidence" value="ECO:0007669"/>
    <property type="project" value="UniProtKB-UniRule"/>
</dbReference>
<dbReference type="STRING" id="90262.A0A1X2IEK5"/>
<comment type="caution">
    <text evidence="10">The sequence shown here is derived from an EMBL/GenBank/DDBJ whole genome shotgun (WGS) entry which is preliminary data.</text>
</comment>
<keyword evidence="11" id="KW-1185">Reference proteome</keyword>
<gene>
    <name evidence="10" type="ORF">BCR42DRAFT_328593</name>
</gene>
<dbReference type="InterPro" id="IPR000719">
    <property type="entry name" value="Prot_kinase_dom"/>
</dbReference>
<keyword evidence="1 7" id="KW-0723">Serine/threonine-protein kinase</keyword>
<dbReference type="Pfam" id="PF00069">
    <property type="entry name" value="Pkinase"/>
    <property type="match status" value="1"/>
</dbReference>
<sequence>MSVTKIISNTLFRILPPSTTTTTTTTTSGVASTSDGNGSKETTVEAHGDKEHGDTTSFSTGLSCSSCVSSCPSYVNEKEPLGPYRLVKTLGIGEFGKIKLGIHTETEQKVAIKVIKKKNHDDAKLAKVEREIQVLKSLRHPHIVKLIDVFETDTRIGIILEYASGGELFEYVLSHSSLEEDVARNLFAQLISSVYHMHMKDIVHRDLKLENLLFLDSQQTHIIVSDFGFANSDANNKDLLSTCCGSPTYAAPELVYPSGGYKGPAADVWSCGIILYCMVCGYLPFDDDPENPESANLHQLYRYIRSTNALSIPNFVSDDAQDLIRKMLQHDPAKRCSVEAIINHPWLQAY</sequence>
<dbReference type="Proteomes" id="UP000193560">
    <property type="component" value="Unassembled WGS sequence"/>
</dbReference>
<keyword evidence="5 6" id="KW-0067">ATP-binding</keyword>
<feature type="region of interest" description="Disordered" evidence="8">
    <location>
        <begin position="17"/>
        <end position="56"/>
    </location>
</feature>
<feature type="domain" description="Protein kinase" evidence="9">
    <location>
        <begin position="84"/>
        <end position="347"/>
    </location>
</feature>
<dbReference type="PROSITE" id="PS00108">
    <property type="entry name" value="PROTEIN_KINASE_ST"/>
    <property type="match status" value="1"/>
</dbReference>
<evidence type="ECO:0000256" key="6">
    <source>
        <dbReference type="PROSITE-ProRule" id="PRU10141"/>
    </source>
</evidence>
<dbReference type="PANTHER" id="PTHR24346:SF110">
    <property type="entry name" value="NON-SPECIFIC SERINE_THREONINE PROTEIN KINASE"/>
    <property type="match status" value="1"/>
</dbReference>